<feature type="domain" description="Enoyl reductase (ER)" evidence="1">
    <location>
        <begin position="11"/>
        <end position="318"/>
    </location>
</feature>
<evidence type="ECO:0000259" key="1">
    <source>
        <dbReference type="SMART" id="SM00829"/>
    </source>
</evidence>
<reference evidence="2" key="2">
    <citation type="journal article" date="2023" name="Plants (Basel)">
        <title>Annotation of the Turnera subulata (Passifloraceae) Draft Genome Reveals the S-Locus Evolved after the Divergence of Turneroideae from Passifloroideae in a Stepwise Manner.</title>
        <authorList>
            <person name="Henning P.M."/>
            <person name="Roalson E.H."/>
            <person name="Mir W."/>
            <person name="McCubbin A.G."/>
            <person name="Shore J.S."/>
        </authorList>
    </citation>
    <scope>NUCLEOTIDE SEQUENCE</scope>
    <source>
        <strain evidence="2">F60SS</strain>
    </source>
</reference>
<dbReference type="GO" id="GO:0016491">
    <property type="term" value="F:oxidoreductase activity"/>
    <property type="evidence" value="ECO:0007669"/>
    <property type="project" value="InterPro"/>
</dbReference>
<dbReference type="InterPro" id="IPR052733">
    <property type="entry name" value="Chloroplast_QOR"/>
</dbReference>
<dbReference type="SUPFAM" id="SSF51735">
    <property type="entry name" value="NAD(P)-binding Rossmann-fold domains"/>
    <property type="match status" value="2"/>
</dbReference>
<dbReference type="InterPro" id="IPR013154">
    <property type="entry name" value="ADH-like_N"/>
</dbReference>
<accession>A0A9Q0FMF0</accession>
<dbReference type="PANTHER" id="PTHR44013:SF1">
    <property type="entry name" value="ZINC-TYPE ALCOHOL DEHYDROGENASE-LIKE PROTEIN C16A3.02C"/>
    <property type="match status" value="1"/>
</dbReference>
<dbReference type="EMBL" id="JAKUCV010004957">
    <property type="protein sequence ID" value="KAJ4833409.1"/>
    <property type="molecule type" value="Genomic_DNA"/>
</dbReference>
<organism evidence="2 3">
    <name type="scientific">Turnera subulata</name>
    <dbReference type="NCBI Taxonomy" id="218843"/>
    <lineage>
        <taxon>Eukaryota</taxon>
        <taxon>Viridiplantae</taxon>
        <taxon>Streptophyta</taxon>
        <taxon>Embryophyta</taxon>
        <taxon>Tracheophyta</taxon>
        <taxon>Spermatophyta</taxon>
        <taxon>Magnoliopsida</taxon>
        <taxon>eudicotyledons</taxon>
        <taxon>Gunneridae</taxon>
        <taxon>Pentapetalae</taxon>
        <taxon>rosids</taxon>
        <taxon>fabids</taxon>
        <taxon>Malpighiales</taxon>
        <taxon>Passifloraceae</taxon>
        <taxon>Turnera</taxon>
    </lineage>
</organism>
<evidence type="ECO:0000313" key="2">
    <source>
        <dbReference type="EMBL" id="KAJ4833409.1"/>
    </source>
</evidence>
<feature type="non-terminal residue" evidence="2">
    <location>
        <position position="607"/>
    </location>
</feature>
<dbReference type="Pfam" id="PF08240">
    <property type="entry name" value="ADH_N"/>
    <property type="match status" value="1"/>
</dbReference>
<dbReference type="OrthoDB" id="48317at2759"/>
<name>A0A9Q0FMF0_9ROSI</name>
<dbReference type="SUPFAM" id="SSF50129">
    <property type="entry name" value="GroES-like"/>
    <property type="match status" value="1"/>
</dbReference>
<dbReference type="Gene3D" id="3.90.180.10">
    <property type="entry name" value="Medium-chain alcohol dehydrogenases, catalytic domain"/>
    <property type="match status" value="2"/>
</dbReference>
<dbReference type="Pfam" id="PF13602">
    <property type="entry name" value="ADH_zinc_N_2"/>
    <property type="match status" value="2"/>
</dbReference>
<gene>
    <name evidence="2" type="ORF">Tsubulata_027372</name>
</gene>
<dbReference type="InterPro" id="IPR036291">
    <property type="entry name" value="NAD(P)-bd_dom_sf"/>
</dbReference>
<keyword evidence="3" id="KW-1185">Reference proteome</keyword>
<dbReference type="InterPro" id="IPR011032">
    <property type="entry name" value="GroES-like_sf"/>
</dbReference>
<protein>
    <recommendedName>
        <fullName evidence="1">Enoyl reductase (ER) domain-containing protein</fullName>
    </recommendedName>
</protein>
<comment type="caution">
    <text evidence="2">The sequence shown here is derived from an EMBL/GenBank/DDBJ whole genome shotgun (WGS) entry which is preliminary data.</text>
</comment>
<sequence length="607" mass="64047">GSLCKRSSTLPTVEALRHVEVPVPKPQKDEVLIKMEAVSINPIDWKVQKGLIRPFLPRKFPCIPGTDVAGEVIEVGQGIKNFKSGDKTGGGLAEYIVAKESSTVARPPEVSAADGSSIPVAGVTAYQALTQPAGVKLDGSGDQKNILVTAASGGVGQYAVQLAKLGNTHVTATCGARNIELVKSLGADEVLDYKTPEGAALKSPSGRKYDAVIHCATGIPWSTFEPNLSENGKVIDLTPAPSAFVTSFVKKLTLSKKKLVPLFGNMIAEDIEFLVKLVKEGKLKTIIDSKHPLSKAEDAWAKKSDTPTQIKQAGTFLLVVVYSLVSHAQAAYIQKLLHSASSPLWKTLATASLLLDMAGKLMHAIRYDSYGGGAAALKSGGGLAELAVAKESLTVERPPEVSPAEAAGLPVAGLTALQALTQPAGVKIDGSGKQKNILITAASGGVGHYAVQLAKLGNTHVTATCGSRNIEFVKSLGADEVLDYKTPEGAALKSPSGRKYDAVIHCATPIPWSTFEPNLSDNGKVIDITPGPSAMITFALKKLTFSKKQLVPLLLIPKGENLQYLVKLVKEQKLKTKIDSKQSLSKGEDAWARIMDGHATGKIVVEP</sequence>
<dbReference type="CDD" id="cd08267">
    <property type="entry name" value="MDR1"/>
    <property type="match status" value="2"/>
</dbReference>
<dbReference type="AlphaFoldDB" id="A0A9Q0FMF0"/>
<proteinExistence type="predicted"/>
<dbReference type="SMART" id="SM00829">
    <property type="entry name" value="PKS_ER"/>
    <property type="match status" value="1"/>
</dbReference>
<dbReference type="PANTHER" id="PTHR44013">
    <property type="entry name" value="ZINC-TYPE ALCOHOL DEHYDROGENASE-LIKE PROTEIN C16A3.02C"/>
    <property type="match status" value="1"/>
</dbReference>
<dbReference type="Proteomes" id="UP001141552">
    <property type="component" value="Unassembled WGS sequence"/>
</dbReference>
<dbReference type="Gene3D" id="3.40.50.720">
    <property type="entry name" value="NAD(P)-binding Rossmann-like Domain"/>
    <property type="match status" value="2"/>
</dbReference>
<reference evidence="2" key="1">
    <citation type="submission" date="2022-02" db="EMBL/GenBank/DDBJ databases">
        <authorList>
            <person name="Henning P.M."/>
            <person name="McCubbin A.G."/>
            <person name="Shore J.S."/>
        </authorList>
    </citation>
    <scope>NUCLEOTIDE SEQUENCE</scope>
    <source>
        <strain evidence="2">F60SS</strain>
        <tissue evidence="2">Leaves</tissue>
    </source>
</reference>
<evidence type="ECO:0000313" key="3">
    <source>
        <dbReference type="Proteomes" id="UP001141552"/>
    </source>
</evidence>
<dbReference type="InterPro" id="IPR020843">
    <property type="entry name" value="ER"/>
</dbReference>